<proteinExistence type="predicted"/>
<gene>
    <name evidence="1" type="ORF">NLG97_g1522</name>
</gene>
<organism evidence="1 2">
    <name type="scientific">Lecanicillium saksenae</name>
    <dbReference type="NCBI Taxonomy" id="468837"/>
    <lineage>
        <taxon>Eukaryota</taxon>
        <taxon>Fungi</taxon>
        <taxon>Dikarya</taxon>
        <taxon>Ascomycota</taxon>
        <taxon>Pezizomycotina</taxon>
        <taxon>Sordariomycetes</taxon>
        <taxon>Hypocreomycetidae</taxon>
        <taxon>Hypocreales</taxon>
        <taxon>Cordycipitaceae</taxon>
        <taxon>Lecanicillium</taxon>
    </lineage>
</organism>
<name>A0ACC1R451_9HYPO</name>
<dbReference type="Proteomes" id="UP001148737">
    <property type="component" value="Unassembled WGS sequence"/>
</dbReference>
<evidence type="ECO:0000313" key="1">
    <source>
        <dbReference type="EMBL" id="KAJ3497928.1"/>
    </source>
</evidence>
<dbReference type="EMBL" id="JANAKD010000080">
    <property type="protein sequence ID" value="KAJ3497928.1"/>
    <property type="molecule type" value="Genomic_DNA"/>
</dbReference>
<comment type="caution">
    <text evidence="1">The sequence shown here is derived from an EMBL/GenBank/DDBJ whole genome shotgun (WGS) entry which is preliminary data.</text>
</comment>
<evidence type="ECO:0000313" key="2">
    <source>
        <dbReference type="Proteomes" id="UP001148737"/>
    </source>
</evidence>
<keyword evidence="2" id="KW-1185">Reference proteome</keyword>
<sequence>MSLSEENLRILNANDDRTPSPELSPEAALSGTMRLCLAMATRLQRADGGNGLRRLGLRFSNGILMTATGEQISRKKEKWDEIYQKLQDQYNPLHAALFPKTQARRLAPPRPDQRRIDEDHRILTKKLGAWLAASANTQSTTGAPCHKKRVAARIGQRRSRRLAGQPPELREGLVAAAPFPAWLILALFGEHLTEHYTRLLRKCCSSLFMEFDDNARFRCFEPPQLLADPFHDKVGIPCVESDGTPAPELQVASFLRVSLDQRPKCLMSGWVFGSDPVACDILIGAYEQGISRKQFAIIPQEDVGRVIILNLSRHGTHILERDGDITTLTPVKSQCGLSEGQHATFLLGAVELDIITAAERGDLYRMNWSRMYEEQQQAGITMNSLTLEVGAPSTCVGEYIPQHVLANHTDYTTFIATERGGRTKVLLKRYRLDKWRNAEKEASLLGRIQHEHIMAFREYIPSPSVQLIFSNVPGETLEAEHNFDPILFREFKFIIPQLLQALAYLHGLEIYHGQISPRNIVVGRRRPRPHVMLHDFNMDAACKSRVDCIDKDMDEFLDLCILFLSLGRSEDRFFFNNNAMDILRAVVFRRRGGPPPNEANSLLEDADLLTALSTPSERDDHALRCEWTSVRAGDDVSSLPDTELPFDYKEDIEIDVFEQGLGKVLIRRDGPDYELNLSQLIRSSRMSRWRGQQLRKRVSDDCRKEGKGNRVVYWMPLCIAVGLTRDLGFNELFRKLHDLAVERHIYFNLAGGDVA</sequence>
<protein>
    <submittedName>
        <fullName evidence="1">Uncharacterized protein</fullName>
    </submittedName>
</protein>
<reference evidence="1" key="1">
    <citation type="submission" date="2022-07" db="EMBL/GenBank/DDBJ databases">
        <title>Genome Sequence of Lecanicillium saksenae.</title>
        <authorList>
            <person name="Buettner E."/>
        </authorList>
    </citation>
    <scope>NUCLEOTIDE SEQUENCE</scope>
    <source>
        <strain evidence="1">VT-O1</strain>
    </source>
</reference>
<accession>A0ACC1R451</accession>